<dbReference type="Proteomes" id="UP000295294">
    <property type="component" value="Plasmid unnamed4"/>
</dbReference>
<dbReference type="RefSeq" id="WP_135707651.1">
    <property type="nucleotide sequence ID" value="NZ_CP038639.1"/>
</dbReference>
<name>A0A4P7LJK4_9BURK</name>
<dbReference type="Gene3D" id="3.40.50.150">
    <property type="entry name" value="Vaccinia Virus protein VP39"/>
    <property type="match status" value="1"/>
</dbReference>
<evidence type="ECO:0000259" key="1">
    <source>
        <dbReference type="Pfam" id="PF05050"/>
    </source>
</evidence>
<gene>
    <name evidence="2" type="ORF">E0W60_36170</name>
</gene>
<dbReference type="GO" id="GO:0016197">
    <property type="term" value="P:endosomal transport"/>
    <property type="evidence" value="ECO:0007669"/>
    <property type="project" value="TreeGrafter"/>
</dbReference>
<proteinExistence type="predicted"/>
<dbReference type="GO" id="GO:0008168">
    <property type="term" value="F:methyltransferase activity"/>
    <property type="evidence" value="ECO:0007669"/>
    <property type="project" value="UniProtKB-KW"/>
</dbReference>
<dbReference type="GO" id="GO:0005886">
    <property type="term" value="C:plasma membrane"/>
    <property type="evidence" value="ECO:0007669"/>
    <property type="project" value="TreeGrafter"/>
</dbReference>
<keyword evidence="2" id="KW-0808">Transferase</keyword>
<dbReference type="AlphaFoldDB" id="A0A4P7LJK4"/>
<dbReference type="GO" id="GO:0005737">
    <property type="term" value="C:cytoplasm"/>
    <property type="evidence" value="ECO:0007669"/>
    <property type="project" value="GOC"/>
</dbReference>
<accession>A0A4P7LJK4</accession>
<dbReference type="Pfam" id="PF05050">
    <property type="entry name" value="Methyltransf_21"/>
    <property type="match status" value="1"/>
</dbReference>
<keyword evidence="2" id="KW-0614">Plasmid</keyword>
<organism evidence="2 3">
    <name type="scientific">Cupriavidus oxalaticus</name>
    <dbReference type="NCBI Taxonomy" id="96344"/>
    <lineage>
        <taxon>Bacteria</taxon>
        <taxon>Pseudomonadati</taxon>
        <taxon>Pseudomonadota</taxon>
        <taxon>Betaproteobacteria</taxon>
        <taxon>Burkholderiales</taxon>
        <taxon>Burkholderiaceae</taxon>
        <taxon>Cupriavidus</taxon>
    </lineage>
</organism>
<dbReference type="GO" id="GO:0006888">
    <property type="term" value="P:endoplasmic reticulum to Golgi vesicle-mediated transport"/>
    <property type="evidence" value="ECO:0007669"/>
    <property type="project" value="TreeGrafter"/>
</dbReference>
<dbReference type="InterPro" id="IPR029063">
    <property type="entry name" value="SAM-dependent_MTases_sf"/>
</dbReference>
<dbReference type="PANTHER" id="PTHR34009:SF2">
    <property type="entry name" value="PROTEIN STAR"/>
    <property type="match status" value="1"/>
</dbReference>
<dbReference type="SUPFAM" id="SSF53335">
    <property type="entry name" value="S-adenosyl-L-methionine-dependent methyltransferases"/>
    <property type="match status" value="1"/>
</dbReference>
<evidence type="ECO:0000313" key="2">
    <source>
        <dbReference type="EMBL" id="QBY56434.1"/>
    </source>
</evidence>
<feature type="domain" description="Methyltransferase FkbM" evidence="1">
    <location>
        <begin position="34"/>
        <end position="202"/>
    </location>
</feature>
<dbReference type="InterPro" id="IPR006342">
    <property type="entry name" value="FkbM_mtfrase"/>
</dbReference>
<dbReference type="InterPro" id="IPR053202">
    <property type="entry name" value="EGF_Rcpt_Signaling_Reg"/>
</dbReference>
<dbReference type="EMBL" id="CP038639">
    <property type="protein sequence ID" value="QBY56434.1"/>
    <property type="molecule type" value="Genomic_DNA"/>
</dbReference>
<dbReference type="KEGG" id="cox:E0W60_36170"/>
<dbReference type="GO" id="GO:0032259">
    <property type="term" value="P:methylation"/>
    <property type="evidence" value="ECO:0007669"/>
    <property type="project" value="UniProtKB-KW"/>
</dbReference>
<reference evidence="2 3" key="1">
    <citation type="submission" date="2019-03" db="EMBL/GenBank/DDBJ databases">
        <title>Efficiently degradation of phenoxyalkanoic acid herbicides by Cupriavidus oxalaticus strain X32.</title>
        <authorList>
            <person name="Sheng X."/>
        </authorList>
    </citation>
    <scope>NUCLEOTIDE SEQUENCE [LARGE SCALE GENOMIC DNA]</scope>
    <source>
        <strain evidence="2 3">X32</strain>
        <plasmid evidence="2 3">unnamed4</plasmid>
    </source>
</reference>
<sequence>MTDVRNGMLSYSYQGQDLFVVDALGGQVGGYFLDSGASNGRKGSNTWLLESEYGWSGVCVEPNAEAFQQLRANRACICLDCCLYDRDGSVDFLEAAGVYGGIIQEYDPRHLSFTRRVLGERWPAGALAPTVSKAARTIWSVLQRAGAPRTIDYWSLDTEGSELALLKSFPFDKYRLRVLTVEHNNGPIREQIRQFLESRGYVRARDLGIDDGYVLADDVRGKSMGQAWRSAVWRGRSGPKR</sequence>
<dbReference type="OrthoDB" id="9810122at2"/>
<keyword evidence="2" id="KW-0489">Methyltransferase</keyword>
<dbReference type="PANTHER" id="PTHR34009">
    <property type="entry name" value="PROTEIN STAR"/>
    <property type="match status" value="1"/>
</dbReference>
<evidence type="ECO:0000313" key="3">
    <source>
        <dbReference type="Proteomes" id="UP000295294"/>
    </source>
</evidence>
<protein>
    <submittedName>
        <fullName evidence="2">FkbM family methyltransferase</fullName>
    </submittedName>
</protein>
<geneLocation type="plasmid" evidence="2">
    <name>unnamed4</name>
</geneLocation>